<evidence type="ECO:0000313" key="12">
    <source>
        <dbReference type="EMBL" id="QEU10318.1"/>
    </source>
</evidence>
<dbReference type="GO" id="GO:0007154">
    <property type="term" value="P:cell communication"/>
    <property type="evidence" value="ECO:0007669"/>
    <property type="project" value="InterPro"/>
</dbReference>
<dbReference type="InterPro" id="IPR038081">
    <property type="entry name" value="CalX-like_sf"/>
</dbReference>
<gene>
    <name evidence="12" type="ORF">FOB51_21265</name>
</gene>
<evidence type="ECO:0000313" key="13">
    <source>
        <dbReference type="Proteomes" id="UP000324507"/>
    </source>
</evidence>
<dbReference type="PROSITE" id="PS00330">
    <property type="entry name" value="HEMOLYSIN_CALCIUM"/>
    <property type="match status" value="6"/>
</dbReference>
<name>A0A5P2QW25_9RHOB</name>
<dbReference type="InterPro" id="IPR003644">
    <property type="entry name" value="Calx_beta"/>
</dbReference>
<keyword evidence="5" id="KW-0800">Toxin</keyword>
<keyword evidence="10" id="KW-0406">Ion transport</keyword>
<keyword evidence="8" id="KW-0106">Calcium</keyword>
<dbReference type="PRINTS" id="PR01488">
    <property type="entry name" value="RTXTOXINA"/>
</dbReference>
<dbReference type="GO" id="GO:0016020">
    <property type="term" value="C:membrane"/>
    <property type="evidence" value="ECO:0007669"/>
    <property type="project" value="UniProtKB-SubCell"/>
</dbReference>
<dbReference type="SUPFAM" id="SSF51120">
    <property type="entry name" value="beta-Roll"/>
    <property type="match status" value="3"/>
</dbReference>
<protein>
    <submittedName>
        <fullName evidence="12">Uncharacterized protein</fullName>
    </submittedName>
</protein>
<evidence type="ECO:0000256" key="6">
    <source>
        <dbReference type="ARBA" id="ARBA00022729"/>
    </source>
</evidence>
<dbReference type="InterPro" id="IPR051171">
    <property type="entry name" value="CaCA"/>
</dbReference>
<dbReference type="GO" id="GO:0090729">
    <property type="term" value="F:toxin activity"/>
    <property type="evidence" value="ECO:0007669"/>
    <property type="project" value="UniProtKB-KW"/>
</dbReference>
<dbReference type="InterPro" id="IPR018511">
    <property type="entry name" value="Hemolysin-typ_Ca-bd_CS"/>
</dbReference>
<comment type="subcellular location">
    <subcellularLocation>
        <location evidence="2">Membrane</location>
    </subcellularLocation>
    <subcellularLocation>
        <location evidence="3">Secreted</location>
    </subcellularLocation>
</comment>
<dbReference type="InterPro" id="IPR013858">
    <property type="entry name" value="Peptidase_M10B_C"/>
</dbReference>
<dbReference type="Pfam" id="PF08548">
    <property type="entry name" value="Peptidase_M10_C"/>
    <property type="match status" value="1"/>
</dbReference>
<dbReference type="InterPro" id="IPR011049">
    <property type="entry name" value="Serralysin-like_metalloprot_C"/>
</dbReference>
<evidence type="ECO:0000256" key="1">
    <source>
        <dbReference type="ARBA" id="ARBA00001913"/>
    </source>
</evidence>
<keyword evidence="10" id="KW-0813">Transport</keyword>
<dbReference type="PRINTS" id="PR00313">
    <property type="entry name" value="CABNDNGRPT"/>
</dbReference>
<dbReference type="Pfam" id="PF00353">
    <property type="entry name" value="HemolysinCabind"/>
    <property type="match status" value="4"/>
</dbReference>
<keyword evidence="7" id="KW-0677">Repeat</keyword>
<evidence type="ECO:0000256" key="9">
    <source>
        <dbReference type="ARBA" id="ARBA00023026"/>
    </source>
</evidence>
<dbReference type="PANTHER" id="PTHR11878:SF65">
    <property type="entry name" value="NA_CA-EXCHANGE PROTEIN, ISOFORM G"/>
    <property type="match status" value="1"/>
</dbReference>
<evidence type="ECO:0000256" key="8">
    <source>
        <dbReference type="ARBA" id="ARBA00022837"/>
    </source>
</evidence>
<organism evidence="12 13">
    <name type="scientific">Paracoccus yeei</name>
    <dbReference type="NCBI Taxonomy" id="147645"/>
    <lineage>
        <taxon>Bacteria</taxon>
        <taxon>Pseudomonadati</taxon>
        <taxon>Pseudomonadota</taxon>
        <taxon>Alphaproteobacteria</taxon>
        <taxon>Rhodobacterales</taxon>
        <taxon>Paracoccaceae</taxon>
        <taxon>Paracoccus</taxon>
    </lineage>
</organism>
<evidence type="ECO:0000256" key="10">
    <source>
        <dbReference type="ARBA" id="ARBA00023065"/>
    </source>
</evidence>
<dbReference type="Gene3D" id="2.150.10.10">
    <property type="entry name" value="Serralysin-like metalloprotease, C-terminal"/>
    <property type="match status" value="2"/>
</dbReference>
<dbReference type="GO" id="GO:0005615">
    <property type="term" value="C:extracellular space"/>
    <property type="evidence" value="ECO:0007669"/>
    <property type="project" value="InterPro"/>
</dbReference>
<dbReference type="Pfam" id="PF03160">
    <property type="entry name" value="Calx-beta"/>
    <property type="match status" value="4"/>
</dbReference>
<dbReference type="SUPFAM" id="SSF141072">
    <property type="entry name" value="CalX-like"/>
    <property type="match status" value="4"/>
</dbReference>
<keyword evidence="6" id="KW-0732">Signal</keyword>
<dbReference type="PANTHER" id="PTHR11878">
    <property type="entry name" value="SODIUM/CALCIUM EXCHANGER"/>
    <property type="match status" value="1"/>
</dbReference>
<keyword evidence="11" id="KW-0472">Membrane</keyword>
<dbReference type="RefSeq" id="WP_150351715.1">
    <property type="nucleotide sequence ID" value="NZ_CP038090.1"/>
</dbReference>
<evidence type="ECO:0000256" key="3">
    <source>
        <dbReference type="ARBA" id="ARBA00004613"/>
    </source>
</evidence>
<dbReference type="GO" id="GO:0030001">
    <property type="term" value="P:metal ion transport"/>
    <property type="evidence" value="ECO:0007669"/>
    <property type="project" value="TreeGrafter"/>
</dbReference>
<comment type="cofactor">
    <cofactor evidence="1">
        <name>Ca(2+)</name>
        <dbReference type="ChEBI" id="CHEBI:29108"/>
    </cofactor>
</comment>
<dbReference type="EMBL" id="CP044081">
    <property type="protein sequence ID" value="QEU10318.1"/>
    <property type="molecule type" value="Genomic_DNA"/>
</dbReference>
<dbReference type="InterPro" id="IPR003995">
    <property type="entry name" value="RTX_toxin_determinant-A"/>
</dbReference>
<reference evidence="12 13" key="1">
    <citation type="submission" date="2019-09" db="EMBL/GenBank/DDBJ databases">
        <title>FDA dAtabase for Regulatory Grade micrObial Sequences (FDA-ARGOS): Supporting development and validation of Infectious Disease Dx tests.</title>
        <authorList>
            <person name="Sciortino C."/>
            <person name="Tallon L."/>
            <person name="Sadzewicz L."/>
            <person name="Vavikolanu K."/>
            <person name="Mehta A."/>
            <person name="Aluvathingal J."/>
            <person name="Nadendla S."/>
            <person name="Nandy P."/>
            <person name="Geyer C."/>
            <person name="Yan Y."/>
            <person name="Sichtig H."/>
        </authorList>
    </citation>
    <scope>NUCLEOTIDE SEQUENCE [LARGE SCALE GENOMIC DNA]</scope>
    <source>
        <strain evidence="12 13">FDAARGOS_643</strain>
    </source>
</reference>
<evidence type="ECO:0000256" key="11">
    <source>
        <dbReference type="ARBA" id="ARBA00023136"/>
    </source>
</evidence>
<accession>A0A5P2QW25</accession>
<dbReference type="GO" id="GO:0005509">
    <property type="term" value="F:calcium ion binding"/>
    <property type="evidence" value="ECO:0007669"/>
    <property type="project" value="InterPro"/>
</dbReference>
<evidence type="ECO:0000256" key="2">
    <source>
        <dbReference type="ARBA" id="ARBA00004370"/>
    </source>
</evidence>
<keyword evidence="9" id="KW-0843">Virulence</keyword>
<dbReference type="InterPro" id="IPR001343">
    <property type="entry name" value="Hemolysn_Ca-bd"/>
</dbReference>
<sequence length="838" mass="85432">MPTLTLEGGRATEGDYVIFTLRLSEPALDAVTVDYATFGGSADRDQDLTDYSSSPLTGTVTFAAGETVATVRIYARGDYAEESDESFRLELRNPSGATFEGGNAAISTVGWVLDNEPNADDRAIAVSQPVVTEGAATASFTISLSEAYDTDRTFSFSTFDGSARAGSDYVARSGTVTFLAGQTEAVVTVNLLNGGLPEAGESFVLAVTGAHGVTGATGSALILDPDAAQPVISVEGGAATEGDYALFTIRLSKPSADAVTVQYDTRRGTADRDVDLTDYSSSPLSGTVTFAPGETERTVAIYVRGDYTEEIDESFFLDLRNPVGASFGAGNTELTAMGWALDNDGTALDRSVAVSGAQLREGPGGRVAVFAVEISEASATPITLRYQTVAGTALAGSDFAARSGQITFAAGQTRVEILVPVTNDMALENTEQFYLRVIPPYPGEISSATAIATGTATIYDGTLRGTETGNLLIGTAYAERIEGFGGHDRLIGLAGNDILSGGTGNDTLIGGAGADRLLGGAGNDTFHVDALDVVIEAAGGGIDTVIAGRNYVLGAHLENLTLIGTGGFSATGNALANTLQGNAGANRMAGGIGNDRYVVGAGDTVVEQANQGIDTVRAGIGWTLGANLEALVLTGAGNITGIGNALANTLQGNNGHNRLFGNGGADTLRGGAGFDTLSGGLGNDWLQGDLGNDLLAGAEGNDSLLGGAGNDLLQGGAGSDLLAGGAGADMLWGGAERAQRDVFVFNSPGESRLGALRDRIGDFVSGVDDLDLRGIDANAAIAGNQGFRFAAGRAAHAVWAVDSGANTLLRGDVNGDGNADFEILLLGVDRIGAQDLLL</sequence>
<keyword evidence="4" id="KW-0964">Secreted</keyword>
<evidence type="ECO:0000256" key="4">
    <source>
        <dbReference type="ARBA" id="ARBA00022525"/>
    </source>
</evidence>
<evidence type="ECO:0000256" key="5">
    <source>
        <dbReference type="ARBA" id="ARBA00022656"/>
    </source>
</evidence>
<proteinExistence type="predicted"/>
<dbReference type="SMART" id="SM00237">
    <property type="entry name" value="Calx_beta"/>
    <property type="match status" value="3"/>
</dbReference>
<dbReference type="AlphaFoldDB" id="A0A5P2QW25"/>
<evidence type="ECO:0000256" key="7">
    <source>
        <dbReference type="ARBA" id="ARBA00022737"/>
    </source>
</evidence>
<dbReference type="Gene3D" id="2.60.40.2030">
    <property type="match status" value="4"/>
</dbReference>
<dbReference type="Proteomes" id="UP000324507">
    <property type="component" value="Chromosome"/>
</dbReference>